<protein>
    <recommendedName>
        <fullName evidence="3">ATPase</fullName>
    </recommendedName>
</protein>
<name>A0AB73SYH8_9FIRM</name>
<dbReference type="EMBL" id="QGGY01000018">
    <property type="protein sequence ID" value="PWJ72420.1"/>
    <property type="molecule type" value="Genomic_DNA"/>
</dbReference>
<keyword evidence="2" id="KW-1185">Reference proteome</keyword>
<organism evidence="1 2">
    <name type="scientific">Murimonas intestini</name>
    <dbReference type="NCBI Taxonomy" id="1337051"/>
    <lineage>
        <taxon>Bacteria</taxon>
        <taxon>Bacillati</taxon>
        <taxon>Bacillota</taxon>
        <taxon>Clostridia</taxon>
        <taxon>Lachnospirales</taxon>
        <taxon>Lachnospiraceae</taxon>
        <taxon>Murimonas</taxon>
    </lineage>
</organism>
<proteinExistence type="predicted"/>
<evidence type="ECO:0000313" key="1">
    <source>
        <dbReference type="EMBL" id="PWJ72420.1"/>
    </source>
</evidence>
<reference evidence="1 2" key="1">
    <citation type="submission" date="2018-05" db="EMBL/GenBank/DDBJ databases">
        <authorList>
            <person name="Goeker M."/>
            <person name="Huntemann M."/>
            <person name="Clum A."/>
            <person name="Pillay M."/>
            <person name="Palaniappan K."/>
            <person name="Varghese N."/>
            <person name="Mikhailova N."/>
            <person name="Stamatis D."/>
            <person name="Reddy T."/>
            <person name="Daum C."/>
            <person name="Shapiro N."/>
            <person name="Ivanova N."/>
            <person name="Kyrpides N."/>
            <person name="Woyke T."/>
        </authorList>
    </citation>
    <scope>NUCLEOTIDE SEQUENCE [LARGE SCALE GENOMIC DNA]</scope>
    <source>
        <strain evidence="1 2">DSM 26524</strain>
    </source>
</reference>
<gene>
    <name evidence="1" type="ORF">C7383_11829</name>
</gene>
<comment type="caution">
    <text evidence="1">The sequence shown here is derived from an EMBL/GenBank/DDBJ whole genome shotgun (WGS) entry which is preliminary data.</text>
</comment>
<evidence type="ECO:0000313" key="2">
    <source>
        <dbReference type="Proteomes" id="UP000245412"/>
    </source>
</evidence>
<dbReference type="Proteomes" id="UP000245412">
    <property type="component" value="Unassembled WGS sequence"/>
</dbReference>
<dbReference type="AlphaFoldDB" id="A0AB73SYH8"/>
<dbReference type="RefSeq" id="WP_109748422.1">
    <property type="nucleotide sequence ID" value="NZ_JANKBI010000018.1"/>
</dbReference>
<accession>A0AB73SYH8</accession>
<sequence>MDMVVNRLSEIEAQAVKIIDAAAQEKKELDKQADAKIKEFDADVDAKTAQTLNELQAKLKEDMAVELARLKEETKNLVASLEADYDQNHKKLADNILKQLIEG</sequence>
<dbReference type="Gene3D" id="1.20.5.2950">
    <property type="match status" value="1"/>
</dbReference>
<evidence type="ECO:0008006" key="3">
    <source>
        <dbReference type="Google" id="ProtNLM"/>
    </source>
</evidence>